<keyword evidence="3" id="KW-1185">Reference proteome</keyword>
<protein>
    <submittedName>
        <fullName evidence="2">Uncharacterized protein</fullName>
    </submittedName>
</protein>
<evidence type="ECO:0000313" key="2">
    <source>
        <dbReference type="EMBL" id="ORZ14639.1"/>
    </source>
</evidence>
<accession>A0A1X2IDT2</accession>
<comment type="caution">
    <text evidence="2">The sequence shown here is derived from an EMBL/GenBank/DDBJ whole genome shotgun (WGS) entry which is preliminary data.</text>
</comment>
<dbReference type="EMBL" id="MCGE01000014">
    <property type="protein sequence ID" value="ORZ14639.1"/>
    <property type="molecule type" value="Genomic_DNA"/>
</dbReference>
<dbReference type="AlphaFoldDB" id="A0A1X2IDT2"/>
<dbReference type="OrthoDB" id="2366000at2759"/>
<feature type="compositionally biased region" description="Polar residues" evidence="1">
    <location>
        <begin position="66"/>
        <end position="79"/>
    </location>
</feature>
<evidence type="ECO:0000313" key="3">
    <source>
        <dbReference type="Proteomes" id="UP000193560"/>
    </source>
</evidence>
<reference evidence="2 3" key="1">
    <citation type="submission" date="2016-07" db="EMBL/GenBank/DDBJ databases">
        <title>Pervasive Adenine N6-methylation of Active Genes in Fungi.</title>
        <authorList>
            <consortium name="DOE Joint Genome Institute"/>
            <person name="Mondo S.J."/>
            <person name="Dannebaum R.O."/>
            <person name="Kuo R.C."/>
            <person name="Labutti K."/>
            <person name="Haridas S."/>
            <person name="Kuo A."/>
            <person name="Salamov A."/>
            <person name="Ahrendt S.R."/>
            <person name="Lipzen A."/>
            <person name="Sullivan W."/>
            <person name="Andreopoulos W.B."/>
            <person name="Clum A."/>
            <person name="Lindquist E."/>
            <person name="Daum C."/>
            <person name="Ramamoorthy G.K."/>
            <person name="Gryganskyi A."/>
            <person name="Culley D."/>
            <person name="Magnuson J.K."/>
            <person name="James T.Y."/>
            <person name="O'Malley M.A."/>
            <person name="Stajich J.E."/>
            <person name="Spatafora J.W."/>
            <person name="Visel A."/>
            <person name="Grigoriev I.V."/>
        </authorList>
    </citation>
    <scope>NUCLEOTIDE SEQUENCE [LARGE SCALE GENOMIC DNA]</scope>
    <source>
        <strain evidence="2 3">NRRL 1336</strain>
    </source>
</reference>
<organism evidence="2 3">
    <name type="scientific">Absidia repens</name>
    <dbReference type="NCBI Taxonomy" id="90262"/>
    <lineage>
        <taxon>Eukaryota</taxon>
        <taxon>Fungi</taxon>
        <taxon>Fungi incertae sedis</taxon>
        <taxon>Mucoromycota</taxon>
        <taxon>Mucoromycotina</taxon>
        <taxon>Mucoromycetes</taxon>
        <taxon>Mucorales</taxon>
        <taxon>Cunninghamellaceae</taxon>
        <taxon>Absidia</taxon>
    </lineage>
</organism>
<feature type="region of interest" description="Disordered" evidence="1">
    <location>
        <begin position="48"/>
        <end position="89"/>
    </location>
</feature>
<proteinExistence type="predicted"/>
<evidence type="ECO:0000256" key="1">
    <source>
        <dbReference type="SAM" id="MobiDB-lite"/>
    </source>
</evidence>
<sequence>MGCCYSVEKPTVYEVTLDSDGVAHHVAEGQGTHYIHVSENNETILEEKNTSNHDKPVLSAPKDPTMQGTIPPQLPSNQRIHPMNPNEKK</sequence>
<name>A0A1X2IDT2_9FUNG</name>
<gene>
    <name evidence="2" type="ORF">BCR42DRAFT_452386</name>
</gene>
<dbReference type="Proteomes" id="UP000193560">
    <property type="component" value="Unassembled WGS sequence"/>
</dbReference>